<dbReference type="RefSeq" id="WP_189414983.1">
    <property type="nucleotide sequence ID" value="NZ_BMYZ01000001.1"/>
</dbReference>
<protein>
    <recommendedName>
        <fullName evidence="4">Lipoprotein</fullName>
    </recommendedName>
</protein>
<evidence type="ECO:0008006" key="4">
    <source>
        <dbReference type="Google" id="ProtNLM"/>
    </source>
</evidence>
<feature type="chain" id="PRO_5047478834" description="Lipoprotein" evidence="1">
    <location>
        <begin position="19"/>
        <end position="701"/>
    </location>
</feature>
<evidence type="ECO:0000256" key="1">
    <source>
        <dbReference type="SAM" id="SignalP"/>
    </source>
</evidence>
<evidence type="ECO:0000313" key="3">
    <source>
        <dbReference type="Proteomes" id="UP000619761"/>
    </source>
</evidence>
<comment type="caution">
    <text evidence="2">The sequence shown here is derived from an EMBL/GenBank/DDBJ whole genome shotgun (WGS) entry which is preliminary data.</text>
</comment>
<organism evidence="2 3">
    <name type="scientific">Cellvibrio zantedeschiae</name>
    <dbReference type="NCBI Taxonomy" id="1237077"/>
    <lineage>
        <taxon>Bacteria</taxon>
        <taxon>Pseudomonadati</taxon>
        <taxon>Pseudomonadota</taxon>
        <taxon>Gammaproteobacteria</taxon>
        <taxon>Cellvibrionales</taxon>
        <taxon>Cellvibrionaceae</taxon>
        <taxon>Cellvibrio</taxon>
    </lineage>
</organism>
<gene>
    <name evidence="2" type="ORF">GCM10011613_00750</name>
</gene>
<name>A0ABQ3AP86_9GAMM</name>
<dbReference type="EMBL" id="BMYZ01000001">
    <property type="protein sequence ID" value="GGY61217.1"/>
    <property type="molecule type" value="Genomic_DNA"/>
</dbReference>
<accession>A0ABQ3AP86</accession>
<sequence length="701" mass="76342">MKKIIQCLCISVPLVACGGGGGGSTDTPRLPPQVKTDYSNLKQSKLEPGPLKQVTATDLTDMVKNGLRISLRDNQNFNELARTATLSGDKASLANGSKTSGDFSGTNVQVENVDEADVVKYDGRYIFAATPVNYTDAGPKAELKIFATNPATATSTSVSTTAIDTTYWGDISDLYLVSDASATSGLVTIRRSMNFMYFAKTLNAADGPTPDVPETRAAQESKAAAIVAGDDKRLIMPQDMDRGVEISLYDVRTPASPSKAWTVTLDGDLLASRKIGNTLYLVTSFVPAIPDLRYGVSNKEELTANENLIASTPVEKLLPNYAINGGADQPLNKESCLVSANAKANEGYLNLINITTIDLSKQKLVNSVCINTNVEGVYSSLNNLYLGGSDPAKWQDWSSFSVIHQFKYTDTGVSYVASGGVEGILGWGEPSYRMDEYKDALRVITTRYGDKGEPTHQLNVLQKVAGKSELAVVAQLPNKTQPEAIGKPREDIYAVRFNGDRAFVVTFERKDPLYVLDLADTKNPKIAGQLEIPCFSTFLRPIGKDFVFSLGNETDAEGRQAGVKVALYDVRDITKPVQVSSQVFGDAGSWSEALYDYHALSFLQRGDDQLRVTLPMVLYKTDIGKDFWNYTWLNTGLHMFEVNGLVNGKASLDYVGNLISESSTTAEYPSWSGSDRSLLHDNAVFYVHDSKVNGSFWPVKK</sequence>
<feature type="signal peptide" evidence="1">
    <location>
        <begin position="1"/>
        <end position="18"/>
    </location>
</feature>
<evidence type="ECO:0000313" key="2">
    <source>
        <dbReference type="EMBL" id="GGY61217.1"/>
    </source>
</evidence>
<keyword evidence="3" id="KW-1185">Reference proteome</keyword>
<dbReference type="Pfam" id="PF09826">
    <property type="entry name" value="Beta_propel"/>
    <property type="match status" value="1"/>
</dbReference>
<dbReference type="Proteomes" id="UP000619761">
    <property type="component" value="Unassembled WGS sequence"/>
</dbReference>
<proteinExistence type="predicted"/>
<keyword evidence="1" id="KW-0732">Signal</keyword>
<reference evidence="3" key="1">
    <citation type="journal article" date="2019" name="Int. J. Syst. Evol. Microbiol.">
        <title>The Global Catalogue of Microorganisms (GCM) 10K type strain sequencing project: providing services to taxonomists for standard genome sequencing and annotation.</title>
        <authorList>
            <consortium name="The Broad Institute Genomics Platform"/>
            <consortium name="The Broad Institute Genome Sequencing Center for Infectious Disease"/>
            <person name="Wu L."/>
            <person name="Ma J."/>
        </authorList>
    </citation>
    <scope>NUCLEOTIDE SEQUENCE [LARGE SCALE GENOMIC DNA]</scope>
    <source>
        <strain evidence="3">KCTC 32239</strain>
    </source>
</reference>
<dbReference type="InterPro" id="IPR019198">
    <property type="entry name" value="Beta_propeller_containing"/>
</dbReference>